<dbReference type="InterPro" id="IPR025563">
    <property type="entry name" value="DUF4286"/>
</dbReference>
<dbReference type="AlphaFoldDB" id="A0A137RJZ3"/>
<dbReference type="EMBL" id="JRWG01000002">
    <property type="protein sequence ID" value="KXO00508.1"/>
    <property type="molecule type" value="Genomic_DNA"/>
</dbReference>
<evidence type="ECO:0000313" key="2">
    <source>
        <dbReference type="Proteomes" id="UP000070138"/>
    </source>
</evidence>
<dbReference type="PATRIC" id="fig|1548749.3.peg.773"/>
<dbReference type="STRING" id="1548749.LS48_03640"/>
<reference evidence="1 2" key="2">
    <citation type="journal article" date="2016" name="Int. J. Syst. Evol. Microbiol.">
        <title>Vitellibacter aquimaris sp. nov., a marine bacterium isolated from seawater.</title>
        <authorList>
            <person name="Thevarajoo S."/>
            <person name="Selvaratnam C."/>
            <person name="Goh K.M."/>
            <person name="Hong K.W."/>
            <person name="Chan X.Y."/>
            <person name="Chan K.G."/>
            <person name="Chong C.S."/>
        </authorList>
    </citation>
    <scope>NUCLEOTIDE SEQUENCE [LARGE SCALE GENOMIC DNA]</scope>
    <source>
        <strain evidence="1 2">D-24</strain>
    </source>
</reference>
<dbReference type="OrthoDB" id="1121837at2"/>
<reference evidence="2" key="1">
    <citation type="submission" date="2014-10" db="EMBL/GenBank/DDBJ databases">
        <title>Genome sequencing of Vitellibacter sp. D-24.</title>
        <authorList>
            <person name="Thevarajoo S."/>
            <person name="Selvaratnam C."/>
            <person name="Goh K.M."/>
            <person name="Chong C.S."/>
        </authorList>
    </citation>
    <scope>NUCLEOTIDE SEQUENCE [LARGE SCALE GENOMIC DNA]</scope>
    <source>
        <strain evidence="2">D-24</strain>
    </source>
</reference>
<dbReference type="RefSeq" id="WP_062620064.1">
    <property type="nucleotide sequence ID" value="NZ_JRWG01000002.1"/>
</dbReference>
<proteinExistence type="predicted"/>
<comment type="caution">
    <text evidence="1">The sequence shown here is derived from an EMBL/GenBank/DDBJ whole genome shotgun (WGS) entry which is preliminary data.</text>
</comment>
<organism evidence="1 2">
    <name type="scientific">Aequorivita aquimaris</name>
    <dbReference type="NCBI Taxonomy" id="1548749"/>
    <lineage>
        <taxon>Bacteria</taxon>
        <taxon>Pseudomonadati</taxon>
        <taxon>Bacteroidota</taxon>
        <taxon>Flavobacteriia</taxon>
        <taxon>Flavobacteriales</taxon>
        <taxon>Flavobacteriaceae</taxon>
        <taxon>Aequorivita</taxon>
    </lineage>
</organism>
<dbReference type="Proteomes" id="UP000070138">
    <property type="component" value="Unassembled WGS sequence"/>
</dbReference>
<evidence type="ECO:0008006" key="3">
    <source>
        <dbReference type="Google" id="ProtNLM"/>
    </source>
</evidence>
<dbReference type="Pfam" id="PF14114">
    <property type="entry name" value="DUF4286"/>
    <property type="match status" value="1"/>
</dbReference>
<sequence>MYIYNVTINIEETIHDRWLDWMKTEHIPAMLATGKFSKALMTRVVVNEEMGGITYSVQYTTDSKETLQKYYAENAAELRAQSKPFEGKFVAFRTELEIVGEAHNQLFKKS</sequence>
<gene>
    <name evidence="1" type="ORF">LS48_03640</name>
</gene>
<keyword evidence="2" id="KW-1185">Reference proteome</keyword>
<name>A0A137RJZ3_9FLAO</name>
<accession>A0A137RJZ3</accession>
<evidence type="ECO:0000313" key="1">
    <source>
        <dbReference type="EMBL" id="KXO00508.1"/>
    </source>
</evidence>
<protein>
    <recommendedName>
        <fullName evidence="3">DUF4286 family protein</fullName>
    </recommendedName>
</protein>